<dbReference type="SMART" id="SM00382">
    <property type="entry name" value="AAA"/>
    <property type="match status" value="1"/>
</dbReference>
<dbReference type="SUPFAM" id="SSF90123">
    <property type="entry name" value="ABC transporter transmembrane region"/>
    <property type="match status" value="1"/>
</dbReference>
<dbReference type="CDD" id="cd18567">
    <property type="entry name" value="ABC_6TM_CvaB_RaxB_like"/>
    <property type="match status" value="1"/>
</dbReference>
<dbReference type="GO" id="GO:0005524">
    <property type="term" value="F:ATP binding"/>
    <property type="evidence" value="ECO:0007669"/>
    <property type="project" value="UniProtKB-KW"/>
</dbReference>
<dbReference type="InterPro" id="IPR027417">
    <property type="entry name" value="P-loop_NTPase"/>
</dbReference>
<comment type="subcellular location">
    <subcellularLocation>
        <location evidence="1">Cell membrane</location>
        <topology evidence="1">Multi-pass membrane protein</topology>
    </subcellularLocation>
</comment>
<evidence type="ECO:0000256" key="3">
    <source>
        <dbReference type="ARBA" id="ARBA00022741"/>
    </source>
</evidence>
<evidence type="ECO:0000259" key="9">
    <source>
        <dbReference type="PROSITE" id="PS50929"/>
    </source>
</evidence>
<dbReference type="Gene3D" id="3.40.50.300">
    <property type="entry name" value="P-loop containing nucleotide triphosphate hydrolases"/>
    <property type="match status" value="1"/>
</dbReference>
<dbReference type="EMBL" id="BSOT01000011">
    <property type="protein sequence ID" value="GLR72571.1"/>
    <property type="molecule type" value="Genomic_DNA"/>
</dbReference>
<name>A0AA37WJ27_9ALTE</name>
<dbReference type="Proteomes" id="UP001156601">
    <property type="component" value="Unassembled WGS sequence"/>
</dbReference>
<dbReference type="Gene3D" id="3.90.70.10">
    <property type="entry name" value="Cysteine proteinases"/>
    <property type="match status" value="1"/>
</dbReference>
<evidence type="ECO:0000256" key="1">
    <source>
        <dbReference type="ARBA" id="ARBA00004651"/>
    </source>
</evidence>
<comment type="caution">
    <text evidence="11">The sequence shown here is derived from an EMBL/GenBank/DDBJ whole genome shotgun (WGS) entry which is preliminary data.</text>
</comment>
<dbReference type="GO" id="GO:0016887">
    <property type="term" value="F:ATP hydrolysis activity"/>
    <property type="evidence" value="ECO:0007669"/>
    <property type="project" value="InterPro"/>
</dbReference>
<dbReference type="InterPro" id="IPR005074">
    <property type="entry name" value="Peptidase_C39"/>
</dbReference>
<evidence type="ECO:0000313" key="11">
    <source>
        <dbReference type="EMBL" id="GLR72571.1"/>
    </source>
</evidence>
<feature type="domain" description="Peptidase C39" evidence="10">
    <location>
        <begin position="26"/>
        <end position="145"/>
    </location>
</feature>
<keyword evidence="6 7" id="KW-0472">Membrane</keyword>
<evidence type="ECO:0000259" key="10">
    <source>
        <dbReference type="PROSITE" id="PS50990"/>
    </source>
</evidence>
<feature type="domain" description="ABC transmembrane type-1" evidence="9">
    <location>
        <begin position="180"/>
        <end position="458"/>
    </location>
</feature>
<dbReference type="GO" id="GO:0006508">
    <property type="term" value="P:proteolysis"/>
    <property type="evidence" value="ECO:0007669"/>
    <property type="project" value="InterPro"/>
</dbReference>
<evidence type="ECO:0000256" key="7">
    <source>
        <dbReference type="SAM" id="Phobius"/>
    </source>
</evidence>
<dbReference type="AlphaFoldDB" id="A0AA37WJ27"/>
<dbReference type="Gene3D" id="1.20.1560.10">
    <property type="entry name" value="ABC transporter type 1, transmembrane domain"/>
    <property type="match status" value="1"/>
</dbReference>
<feature type="transmembrane region" description="Helical" evidence="7">
    <location>
        <begin position="286"/>
        <end position="309"/>
    </location>
</feature>
<evidence type="ECO:0000256" key="2">
    <source>
        <dbReference type="ARBA" id="ARBA00022692"/>
    </source>
</evidence>
<dbReference type="InterPro" id="IPR017871">
    <property type="entry name" value="ABC_transporter-like_CS"/>
</dbReference>
<organism evidence="11 12">
    <name type="scientific">Agaribacter marinus</name>
    <dbReference type="NCBI Taxonomy" id="1431249"/>
    <lineage>
        <taxon>Bacteria</taxon>
        <taxon>Pseudomonadati</taxon>
        <taxon>Pseudomonadota</taxon>
        <taxon>Gammaproteobacteria</taxon>
        <taxon>Alteromonadales</taxon>
        <taxon>Alteromonadaceae</taxon>
        <taxon>Agaribacter</taxon>
    </lineage>
</organism>
<evidence type="ECO:0000256" key="6">
    <source>
        <dbReference type="ARBA" id="ARBA00023136"/>
    </source>
</evidence>
<dbReference type="Pfam" id="PF03412">
    <property type="entry name" value="Peptidase_C39"/>
    <property type="match status" value="1"/>
</dbReference>
<keyword evidence="12" id="KW-1185">Reference proteome</keyword>
<dbReference type="InterPro" id="IPR003593">
    <property type="entry name" value="AAA+_ATPase"/>
</dbReference>
<keyword evidence="4" id="KW-0067">ATP-binding</keyword>
<dbReference type="Pfam" id="PF00664">
    <property type="entry name" value="ABC_membrane"/>
    <property type="match status" value="1"/>
</dbReference>
<gene>
    <name evidence="11" type="ORF">GCM10007852_34790</name>
</gene>
<evidence type="ECO:0000256" key="4">
    <source>
        <dbReference type="ARBA" id="ARBA00022840"/>
    </source>
</evidence>
<dbReference type="Pfam" id="PF00005">
    <property type="entry name" value="ABC_tran"/>
    <property type="match status" value="1"/>
</dbReference>
<reference evidence="11" key="2">
    <citation type="submission" date="2023-01" db="EMBL/GenBank/DDBJ databases">
        <title>Draft genome sequence of Agaribacter marinus strain NBRC 110023.</title>
        <authorList>
            <person name="Sun Q."/>
            <person name="Mori K."/>
        </authorList>
    </citation>
    <scope>NUCLEOTIDE SEQUENCE</scope>
    <source>
        <strain evidence="11">NBRC 110023</strain>
    </source>
</reference>
<evidence type="ECO:0000259" key="8">
    <source>
        <dbReference type="PROSITE" id="PS50893"/>
    </source>
</evidence>
<dbReference type="SUPFAM" id="SSF52540">
    <property type="entry name" value="P-loop containing nucleoside triphosphate hydrolases"/>
    <property type="match status" value="1"/>
</dbReference>
<dbReference type="GO" id="GO:0005886">
    <property type="term" value="C:plasma membrane"/>
    <property type="evidence" value="ECO:0007669"/>
    <property type="project" value="UniProtKB-SubCell"/>
</dbReference>
<sequence length="737" mass="82477">MSISHAARLMSKIRFSSRRKLPLIYQTEASECGLACLAMVANYYGWQTDIIELRKSYPVSLNGSNLKGLLHTAGKMQLQGRPVRAKLSALEKLNAPCILHWEMNHFVVLKRVRGNKVTIHDPAQGELTLTLDQVSPYFTGVAIELYPTEHFRQKEAPKKMKLTDLWSSTTGLKKSIFYTLILSVVIQIIALASPFYMQIVIDEVVPKYDTDLLFVVAAGFTLLMLINVVTSFMRSMLMLYLGNSLSIQMTRNLFHHLMYLPMQWFEKRHMGDILSRFGSTSPVGNLFSEGIAAAIIDGVMAITTGIIMWLYAPQLALVVMIAIIVFSIVRFALFRLIKARNKQAIVAGAKENTTFIESVSAIQTIKIFGRENEREATWLNSLINKVNSRISAARILVFFGSFQGVLFGIENVLVVYLGAKLIFENNLSIGMLFAFMAYKQQFSGNIQALIERIFDFKMLSLHLERLADIAFERPEADLDSVLIDREATPQQQGNTRTLPEFLGKIEFKDVWFKYGDADPWILKGLSFIAEAGEMLVFTGPSGGGKTTLLKLVLGLAKPTKGQILIDNKPLESLDMRHYRQAFGSVMQQDSLMSGSIADNITFFDQDVDPEQMELAARNASIIKDIETLPMKYDTLIGHMGSSLSGGQQQRLLLARALYRNPTFLVMDEGTANLDAENEKAILKHIKSLPVTRITVAHKEAVIQSADRLIQIENGVLIEPKSQVRQTNISEELALTAG</sequence>
<feature type="transmembrane region" description="Helical" evidence="7">
    <location>
        <begin position="213"/>
        <end position="241"/>
    </location>
</feature>
<reference evidence="11" key="1">
    <citation type="journal article" date="2014" name="Int. J. Syst. Evol. Microbiol.">
        <title>Complete genome sequence of Corynebacterium casei LMG S-19264T (=DSM 44701T), isolated from a smear-ripened cheese.</title>
        <authorList>
            <consortium name="US DOE Joint Genome Institute (JGI-PGF)"/>
            <person name="Walter F."/>
            <person name="Albersmeier A."/>
            <person name="Kalinowski J."/>
            <person name="Ruckert C."/>
        </authorList>
    </citation>
    <scope>NUCLEOTIDE SEQUENCE</scope>
    <source>
        <strain evidence="11">NBRC 110023</strain>
    </source>
</reference>
<feature type="transmembrane region" description="Helical" evidence="7">
    <location>
        <begin position="315"/>
        <end position="333"/>
    </location>
</feature>
<dbReference type="InterPro" id="IPR011527">
    <property type="entry name" value="ABC1_TM_dom"/>
</dbReference>
<dbReference type="PROSITE" id="PS00211">
    <property type="entry name" value="ABC_TRANSPORTER_1"/>
    <property type="match status" value="1"/>
</dbReference>
<dbReference type="InterPro" id="IPR036640">
    <property type="entry name" value="ABC1_TM_sf"/>
</dbReference>
<evidence type="ECO:0000256" key="5">
    <source>
        <dbReference type="ARBA" id="ARBA00022989"/>
    </source>
</evidence>
<dbReference type="RefSeq" id="WP_284218984.1">
    <property type="nucleotide sequence ID" value="NZ_BSOT01000011.1"/>
</dbReference>
<dbReference type="InterPro" id="IPR039421">
    <property type="entry name" value="Type_1_exporter"/>
</dbReference>
<evidence type="ECO:0000313" key="12">
    <source>
        <dbReference type="Proteomes" id="UP001156601"/>
    </source>
</evidence>
<dbReference type="PANTHER" id="PTHR24221">
    <property type="entry name" value="ATP-BINDING CASSETTE SUB-FAMILY B"/>
    <property type="match status" value="1"/>
</dbReference>
<dbReference type="GO" id="GO:0140359">
    <property type="term" value="F:ABC-type transporter activity"/>
    <property type="evidence" value="ECO:0007669"/>
    <property type="project" value="InterPro"/>
</dbReference>
<protein>
    <submittedName>
        <fullName evidence="11">ABC transporter</fullName>
    </submittedName>
</protein>
<dbReference type="PROSITE" id="PS50990">
    <property type="entry name" value="PEPTIDASE_C39"/>
    <property type="match status" value="1"/>
</dbReference>
<dbReference type="InterPro" id="IPR003439">
    <property type="entry name" value="ABC_transporter-like_ATP-bd"/>
</dbReference>
<feature type="transmembrane region" description="Helical" evidence="7">
    <location>
        <begin position="176"/>
        <end position="201"/>
    </location>
</feature>
<dbReference type="PROSITE" id="PS50929">
    <property type="entry name" value="ABC_TM1F"/>
    <property type="match status" value="1"/>
</dbReference>
<keyword evidence="2 7" id="KW-0812">Transmembrane</keyword>
<feature type="transmembrane region" description="Helical" evidence="7">
    <location>
        <begin position="395"/>
        <end position="419"/>
    </location>
</feature>
<feature type="domain" description="ABC transporter" evidence="8">
    <location>
        <begin position="505"/>
        <end position="736"/>
    </location>
</feature>
<dbReference type="GO" id="GO:0008233">
    <property type="term" value="F:peptidase activity"/>
    <property type="evidence" value="ECO:0007669"/>
    <property type="project" value="InterPro"/>
</dbReference>
<dbReference type="GO" id="GO:0034040">
    <property type="term" value="F:ATPase-coupled lipid transmembrane transporter activity"/>
    <property type="evidence" value="ECO:0007669"/>
    <property type="project" value="TreeGrafter"/>
</dbReference>
<dbReference type="PANTHER" id="PTHR24221:SF606">
    <property type="entry name" value="COLICIN V SECRETION-PROCESSING ATP-BINDING PROTEIN"/>
    <property type="match status" value="1"/>
</dbReference>
<accession>A0AA37WJ27</accession>
<keyword evidence="3" id="KW-0547">Nucleotide-binding</keyword>
<proteinExistence type="predicted"/>
<dbReference type="PROSITE" id="PS50893">
    <property type="entry name" value="ABC_TRANSPORTER_2"/>
    <property type="match status" value="1"/>
</dbReference>
<keyword evidence="5 7" id="KW-1133">Transmembrane helix</keyword>